<dbReference type="Proteomes" id="UP001602013">
    <property type="component" value="Unassembled WGS sequence"/>
</dbReference>
<keyword evidence="5 7" id="KW-0472">Membrane</keyword>
<dbReference type="EMBL" id="JBIASD010000017">
    <property type="protein sequence ID" value="MFF3668915.1"/>
    <property type="molecule type" value="Genomic_DNA"/>
</dbReference>
<feature type="domain" description="ABC3 transporter permease C-terminal" evidence="8">
    <location>
        <begin position="730"/>
        <end position="853"/>
    </location>
</feature>
<keyword evidence="10" id="KW-1185">Reference proteome</keyword>
<comment type="subcellular location">
    <subcellularLocation>
        <location evidence="1">Cell membrane</location>
        <topology evidence="1">Multi-pass membrane protein</topology>
    </subcellularLocation>
</comment>
<reference evidence="9 10" key="1">
    <citation type="submission" date="2024-10" db="EMBL/GenBank/DDBJ databases">
        <title>The Natural Products Discovery Center: Release of the First 8490 Sequenced Strains for Exploring Actinobacteria Biosynthetic Diversity.</title>
        <authorList>
            <person name="Kalkreuter E."/>
            <person name="Kautsar S.A."/>
            <person name="Yang D."/>
            <person name="Bader C.D."/>
            <person name="Teijaro C.N."/>
            <person name="Fluegel L."/>
            <person name="Davis C.M."/>
            <person name="Simpson J.R."/>
            <person name="Lauterbach L."/>
            <person name="Steele A.D."/>
            <person name="Gui C."/>
            <person name="Meng S."/>
            <person name="Li G."/>
            <person name="Viehrig K."/>
            <person name="Ye F."/>
            <person name="Su P."/>
            <person name="Kiefer A.F."/>
            <person name="Nichols A."/>
            <person name="Cepeda A.J."/>
            <person name="Yan W."/>
            <person name="Fan B."/>
            <person name="Jiang Y."/>
            <person name="Adhikari A."/>
            <person name="Zheng C.-J."/>
            <person name="Schuster L."/>
            <person name="Cowan T.M."/>
            <person name="Smanski M.J."/>
            <person name="Chevrette M.G."/>
            <person name="De Carvalho L.P.S."/>
            <person name="Shen B."/>
        </authorList>
    </citation>
    <scope>NUCLEOTIDE SEQUENCE [LARGE SCALE GENOMIC DNA]</scope>
    <source>
        <strain evidence="9 10">NPDC002173</strain>
    </source>
</reference>
<evidence type="ECO:0000256" key="7">
    <source>
        <dbReference type="SAM" id="Phobius"/>
    </source>
</evidence>
<evidence type="ECO:0000313" key="10">
    <source>
        <dbReference type="Proteomes" id="UP001602013"/>
    </source>
</evidence>
<feature type="transmembrane region" description="Helical" evidence="7">
    <location>
        <begin position="322"/>
        <end position="345"/>
    </location>
</feature>
<protein>
    <submittedName>
        <fullName evidence="9">FtsX-like permease family protein</fullName>
    </submittedName>
</protein>
<dbReference type="InterPro" id="IPR050250">
    <property type="entry name" value="Macrolide_Exporter_MacB"/>
</dbReference>
<evidence type="ECO:0000256" key="5">
    <source>
        <dbReference type="ARBA" id="ARBA00023136"/>
    </source>
</evidence>
<dbReference type="PANTHER" id="PTHR30572:SF4">
    <property type="entry name" value="ABC TRANSPORTER PERMEASE YTRF"/>
    <property type="match status" value="1"/>
</dbReference>
<accession>A0ABW6SV75</accession>
<dbReference type="Pfam" id="PF02687">
    <property type="entry name" value="FtsX"/>
    <property type="match status" value="2"/>
</dbReference>
<keyword evidence="4 7" id="KW-1133">Transmembrane helix</keyword>
<proteinExistence type="inferred from homology"/>
<feature type="transmembrane region" description="Helical" evidence="7">
    <location>
        <begin position="436"/>
        <end position="456"/>
    </location>
</feature>
<feature type="transmembrane region" description="Helical" evidence="7">
    <location>
        <begin position="772"/>
        <end position="799"/>
    </location>
</feature>
<gene>
    <name evidence="9" type="ORF">ACFYXI_25340</name>
</gene>
<sequence>MSAVRAALRISRRDIWRAKGRSLLILAMIGLPVLAITAAAVYTSTRGLDPRERLRWELGSAAALVADTDLVGPIRQDAERPGLYTGHPGTPRPSLAKAEIEAVVGPGARVIRSFEGYEEYQERDGYRGAVIWEADARDPVTTSRFHLLDGRFPQAEEEVAVSDVVGVPVGNVLRVTRDGIAKRVVGVVRASPPAVNYDARQIITLPGTLLDGVSHQSRWLIETRQPVPWDRVRQANEKGLTVLSRAVLDEPPASGDGQDDVGGHPFLTWNESLVAAVLVTQVVLLAGPAFAVGLRRRRRELALIAAQGGSARHLKLIVLSDGLVLGAGASVLGAVLGVGVARVIVAAAGQWPDGELGPFEVPVGMVALTVALGTLSGLVAAIVPAVQAARWDVAAALAGRRDSRRDRAGRPLLGTLVAVLGIVALAYAAWTVRLDAYIAGALLGQLGLVMITPWLIRRIGPLARRLPLPLRLAVRDGVRNRGRTAPAVVAVMAAAVTFGMIMVLSDSSVARIEQGHRSLYTWGTTAIYGAEVTEESWRTIRDIAAETLPGVPLVEAFAPVGAKGEPLRTELQERGCDGCGVYQMWGDLPLGGPDLLRYVLGRTDPVAEAALAAGRAVVFDPAGVRNGEVALTLPAQRMIEGVEPGRVSLPATFVQVDGPTTVAGVAPVSAFTSRGYAVKLTHLLVDPQVRRLVPDEVGRLDGPVRAVTAKVAVTAERGPDNRGLRGLHPFIIAAALIALGATFSATALAAADSRGDMETLSALGARPRTRRAVVAGQAAFIAGLGVPVGLLAGLGLAAVESVQMAINIPRMRPDVAPNGYRFPDPGLVLAVPWAQFVAVAVGLPLLAALVAGLFARTRVRVSRRVA</sequence>
<evidence type="ECO:0000313" key="9">
    <source>
        <dbReference type="EMBL" id="MFF3668915.1"/>
    </source>
</evidence>
<organism evidence="9 10">
    <name type="scientific">Microtetraspora malaysiensis</name>
    <dbReference type="NCBI Taxonomy" id="161358"/>
    <lineage>
        <taxon>Bacteria</taxon>
        <taxon>Bacillati</taxon>
        <taxon>Actinomycetota</taxon>
        <taxon>Actinomycetes</taxon>
        <taxon>Streptosporangiales</taxon>
        <taxon>Streptosporangiaceae</taxon>
        <taxon>Microtetraspora</taxon>
    </lineage>
</organism>
<feature type="transmembrane region" description="Helical" evidence="7">
    <location>
        <begin position="273"/>
        <end position="294"/>
    </location>
</feature>
<feature type="transmembrane region" description="Helical" evidence="7">
    <location>
        <begin position="833"/>
        <end position="855"/>
    </location>
</feature>
<evidence type="ECO:0000256" key="4">
    <source>
        <dbReference type="ARBA" id="ARBA00022989"/>
    </source>
</evidence>
<dbReference type="PANTHER" id="PTHR30572">
    <property type="entry name" value="MEMBRANE COMPONENT OF TRANSPORTER-RELATED"/>
    <property type="match status" value="1"/>
</dbReference>
<feature type="transmembrane region" description="Helical" evidence="7">
    <location>
        <begin position="365"/>
        <end position="391"/>
    </location>
</feature>
<feature type="transmembrane region" description="Helical" evidence="7">
    <location>
        <begin position="412"/>
        <end position="430"/>
    </location>
</feature>
<comment type="similarity">
    <text evidence="6">Belongs to the ABC-4 integral membrane protein family.</text>
</comment>
<keyword evidence="3 7" id="KW-0812">Transmembrane</keyword>
<dbReference type="RefSeq" id="WP_387414689.1">
    <property type="nucleotide sequence ID" value="NZ_JBIASD010000017.1"/>
</dbReference>
<dbReference type="InterPro" id="IPR003838">
    <property type="entry name" value="ABC3_permease_C"/>
</dbReference>
<comment type="caution">
    <text evidence="9">The sequence shown here is derived from an EMBL/GenBank/DDBJ whole genome shotgun (WGS) entry which is preliminary data.</text>
</comment>
<evidence type="ECO:0000256" key="3">
    <source>
        <dbReference type="ARBA" id="ARBA00022692"/>
    </source>
</evidence>
<keyword evidence="2" id="KW-1003">Cell membrane</keyword>
<evidence type="ECO:0000259" key="8">
    <source>
        <dbReference type="Pfam" id="PF02687"/>
    </source>
</evidence>
<evidence type="ECO:0000256" key="6">
    <source>
        <dbReference type="ARBA" id="ARBA00038076"/>
    </source>
</evidence>
<feature type="transmembrane region" description="Helical" evidence="7">
    <location>
        <begin position="730"/>
        <end position="751"/>
    </location>
</feature>
<feature type="domain" description="ABC3 transporter permease C-terminal" evidence="8">
    <location>
        <begin position="275"/>
        <end position="389"/>
    </location>
</feature>
<feature type="transmembrane region" description="Helical" evidence="7">
    <location>
        <begin position="485"/>
        <end position="504"/>
    </location>
</feature>
<evidence type="ECO:0000256" key="1">
    <source>
        <dbReference type="ARBA" id="ARBA00004651"/>
    </source>
</evidence>
<name>A0ABW6SV75_9ACTN</name>
<evidence type="ECO:0000256" key="2">
    <source>
        <dbReference type="ARBA" id="ARBA00022475"/>
    </source>
</evidence>